<gene>
    <name evidence="3" type="ORF">JXQ802_LOCUS52642</name>
    <name evidence="2" type="ORF">PYM288_LOCUS36307</name>
</gene>
<accession>A0A815P734</accession>
<evidence type="ECO:0008006" key="6">
    <source>
        <dbReference type="Google" id="ProtNLM"/>
    </source>
</evidence>
<keyword evidence="1" id="KW-0175">Coiled coil</keyword>
<evidence type="ECO:0000313" key="5">
    <source>
        <dbReference type="Proteomes" id="UP000663870"/>
    </source>
</evidence>
<dbReference type="EMBL" id="CAJNOH010006935">
    <property type="protein sequence ID" value="CAF1445264.1"/>
    <property type="molecule type" value="Genomic_DNA"/>
</dbReference>
<evidence type="ECO:0000256" key="1">
    <source>
        <dbReference type="SAM" id="Coils"/>
    </source>
</evidence>
<dbReference type="Proteomes" id="UP000663854">
    <property type="component" value="Unassembled WGS sequence"/>
</dbReference>
<comment type="caution">
    <text evidence="2">The sequence shown here is derived from an EMBL/GenBank/DDBJ whole genome shotgun (WGS) entry which is preliminary data.</text>
</comment>
<dbReference type="EMBL" id="CAJNOL010008549">
    <property type="protein sequence ID" value="CAF1637057.1"/>
    <property type="molecule type" value="Genomic_DNA"/>
</dbReference>
<feature type="coiled-coil region" evidence="1">
    <location>
        <begin position="49"/>
        <end position="76"/>
    </location>
</feature>
<reference evidence="2" key="1">
    <citation type="submission" date="2021-02" db="EMBL/GenBank/DDBJ databases">
        <authorList>
            <person name="Nowell W R."/>
        </authorList>
    </citation>
    <scope>NUCLEOTIDE SEQUENCE</scope>
</reference>
<sequence length="786" mass="92100">MATQEHFDQLCYNYNETTFVPQQVTPSMLSTHNDLNQLRVNSSNAEDYANEFETYLQNYNKNKEAAQSNVTTLNSLHSNNVEKSVSEQSVINVYENFSSATAIQTFGISNLSYDDQIIARKYRFDLNGIKTFEKRLFNKDRMSKRMYAIICCTNITKEYVMLEICRQFPMPIIQYVCVSSDSPTSGLSNTNSSSVIYVQILLKRKVNKRGWFLDKVTGDFCNYHVTYKELPWHQFIKKDRFSIEIGHFQSRRPRANRCTLSFRNAPKRMDMDIIETVEIIDLCTPNFNTDEIILSPIVVHETIDLSKINERFPNIQRRLPVLPWFPTNNKQQNGYPLMSNIPPHKLNQEELIRRRSGTFKPAFNIVKNDSNIQSFICEKSYMYFGDLLERLKVDQSILDYNYTRLNKYMKMLACEQMRVFKLRAHEIQRIDEKEYPIALEFFLQFDVNMFYMKTCSFRHARPRTLNEGLFCLQEPEARYELAACGNCALCYPQYDMKYRSKKSIIEFSQAHKYTFLNGYQAILNCSASCHTRNIIYALICPCGKFEYIGATTNSLHDRLIKHREHGNRIIHEFLIGQENILRDFPRGKLKEIIVKDRMKLYQHSTHCPVAMQIFLDANPQYWRFVPMTLKESERPEQKIVAPYTSTEELSWTIRSKEDTKLYVEAVPKPSYGFAFSNRQIMLQTQYFHKTRDQTLPNQHIDLYNATIVAVLPETCSDMFRFTIESLFITYAETNLNSIGNVLNTNRIGESYPTNNPWLVRSSEWCQGLLRRPEPKNTIAKNIVATK</sequence>
<dbReference type="AlphaFoldDB" id="A0A815P734"/>
<dbReference type="Proteomes" id="UP000663870">
    <property type="component" value="Unassembled WGS sequence"/>
</dbReference>
<evidence type="ECO:0000313" key="2">
    <source>
        <dbReference type="EMBL" id="CAF1445264.1"/>
    </source>
</evidence>
<evidence type="ECO:0000313" key="3">
    <source>
        <dbReference type="EMBL" id="CAF1637057.1"/>
    </source>
</evidence>
<keyword evidence="5" id="KW-1185">Reference proteome</keyword>
<proteinExistence type="predicted"/>
<organism evidence="2 4">
    <name type="scientific">Rotaria sordida</name>
    <dbReference type="NCBI Taxonomy" id="392033"/>
    <lineage>
        <taxon>Eukaryota</taxon>
        <taxon>Metazoa</taxon>
        <taxon>Spiralia</taxon>
        <taxon>Gnathifera</taxon>
        <taxon>Rotifera</taxon>
        <taxon>Eurotatoria</taxon>
        <taxon>Bdelloidea</taxon>
        <taxon>Philodinida</taxon>
        <taxon>Philodinidae</taxon>
        <taxon>Rotaria</taxon>
    </lineage>
</organism>
<name>A0A815P734_9BILA</name>
<protein>
    <recommendedName>
        <fullName evidence="6">GIY-YIG domain-containing protein</fullName>
    </recommendedName>
</protein>
<evidence type="ECO:0000313" key="4">
    <source>
        <dbReference type="Proteomes" id="UP000663854"/>
    </source>
</evidence>